<dbReference type="EMBL" id="JBBXJM010000001">
    <property type="protein sequence ID" value="KAL1413771.1"/>
    <property type="molecule type" value="Genomic_DNA"/>
</dbReference>
<dbReference type="RefSeq" id="XP_069213715.1">
    <property type="nucleotide sequence ID" value="XM_069350171.1"/>
</dbReference>
<dbReference type="Proteomes" id="UP001565368">
    <property type="component" value="Unassembled WGS sequence"/>
</dbReference>
<feature type="coiled-coil region" evidence="1">
    <location>
        <begin position="211"/>
        <end position="238"/>
    </location>
</feature>
<dbReference type="GeneID" id="95982596"/>
<evidence type="ECO:0000313" key="2">
    <source>
        <dbReference type="EMBL" id="KAL1413771.1"/>
    </source>
</evidence>
<proteinExistence type="predicted"/>
<comment type="caution">
    <text evidence="2">The sequence shown here is derived from an EMBL/GenBank/DDBJ whole genome shotgun (WGS) entry which is preliminary data.</text>
</comment>
<sequence>MSTPTTSTTTAYARVLGVINEVYSPLIASAEAKVIRLQAEVAAGAADLRSAEEGLSAAVQQLSTAIAESDLGVAYAGIDGSGPMPQQWRAAYEALAAASQLVRAAGGRNRAALAELSSARSLLAELRGMREVEMSTPTNDPPEVQTVNASYKRRLACDEAMVVGLRTFLAQQAAERDQAFEERCAAEEQVVIAELRLVAAMQAFDAAEKVADPAEERVRAAKEALARAEARLEETRRCMVRDLARAYARSGEIPE</sequence>
<evidence type="ECO:0000256" key="1">
    <source>
        <dbReference type="SAM" id="Coils"/>
    </source>
</evidence>
<accession>A0ABR3QGD3</accession>
<gene>
    <name evidence="2" type="ORF">Q8F55_001553</name>
</gene>
<protein>
    <submittedName>
        <fullName evidence="2">Uncharacterized protein</fullName>
    </submittedName>
</protein>
<name>A0ABR3QGD3_9TREE</name>
<reference evidence="2 3" key="1">
    <citation type="submission" date="2023-08" db="EMBL/GenBank/DDBJ databases">
        <title>Annotated Genome Sequence of Vanrija albida AlHP1.</title>
        <authorList>
            <person name="Herzog R."/>
        </authorList>
    </citation>
    <scope>NUCLEOTIDE SEQUENCE [LARGE SCALE GENOMIC DNA]</scope>
    <source>
        <strain evidence="2 3">AlHP1</strain>
    </source>
</reference>
<keyword evidence="1" id="KW-0175">Coiled coil</keyword>
<evidence type="ECO:0000313" key="3">
    <source>
        <dbReference type="Proteomes" id="UP001565368"/>
    </source>
</evidence>
<keyword evidence="3" id="KW-1185">Reference proteome</keyword>
<organism evidence="2 3">
    <name type="scientific">Vanrija albida</name>
    <dbReference type="NCBI Taxonomy" id="181172"/>
    <lineage>
        <taxon>Eukaryota</taxon>
        <taxon>Fungi</taxon>
        <taxon>Dikarya</taxon>
        <taxon>Basidiomycota</taxon>
        <taxon>Agaricomycotina</taxon>
        <taxon>Tremellomycetes</taxon>
        <taxon>Trichosporonales</taxon>
        <taxon>Trichosporonaceae</taxon>
        <taxon>Vanrija</taxon>
    </lineage>
</organism>